<organism evidence="3 4">
    <name type="scientific">Magallana gigas</name>
    <name type="common">Pacific oyster</name>
    <name type="synonym">Crassostrea gigas</name>
    <dbReference type="NCBI Taxonomy" id="29159"/>
    <lineage>
        <taxon>Eukaryota</taxon>
        <taxon>Metazoa</taxon>
        <taxon>Spiralia</taxon>
        <taxon>Lophotrochozoa</taxon>
        <taxon>Mollusca</taxon>
        <taxon>Bivalvia</taxon>
        <taxon>Autobranchia</taxon>
        <taxon>Pteriomorphia</taxon>
        <taxon>Ostreida</taxon>
        <taxon>Ostreoidea</taxon>
        <taxon>Ostreidae</taxon>
        <taxon>Magallana</taxon>
    </lineage>
</organism>
<feature type="region of interest" description="Disordered" evidence="1">
    <location>
        <begin position="123"/>
        <end position="154"/>
    </location>
</feature>
<keyword evidence="2" id="KW-0472">Membrane</keyword>
<dbReference type="EnsemblMetazoa" id="G29566.2">
    <property type="protein sequence ID" value="G29566.2:cds"/>
    <property type="gene ID" value="G29566"/>
</dbReference>
<evidence type="ECO:0000313" key="3">
    <source>
        <dbReference type="EnsemblMetazoa" id="G29566.2:cds"/>
    </source>
</evidence>
<dbReference type="Proteomes" id="UP000005408">
    <property type="component" value="Unassembled WGS sequence"/>
</dbReference>
<reference evidence="3" key="1">
    <citation type="submission" date="2022-08" db="UniProtKB">
        <authorList>
            <consortium name="EnsemblMetazoa"/>
        </authorList>
    </citation>
    <scope>IDENTIFICATION</scope>
    <source>
        <strain evidence="3">05x7-T-G4-1.051#20</strain>
    </source>
</reference>
<proteinExistence type="predicted"/>
<keyword evidence="2" id="KW-1133">Transmembrane helix</keyword>
<dbReference type="AlphaFoldDB" id="A0A8W8LT31"/>
<keyword evidence="4" id="KW-1185">Reference proteome</keyword>
<protein>
    <submittedName>
        <fullName evidence="3">Uncharacterized protein</fullName>
    </submittedName>
</protein>
<evidence type="ECO:0000256" key="2">
    <source>
        <dbReference type="SAM" id="Phobius"/>
    </source>
</evidence>
<evidence type="ECO:0000313" key="4">
    <source>
        <dbReference type="Proteomes" id="UP000005408"/>
    </source>
</evidence>
<accession>A0A8W8LT31</accession>
<evidence type="ECO:0000256" key="1">
    <source>
        <dbReference type="SAM" id="MobiDB-lite"/>
    </source>
</evidence>
<name>A0A8W8LT31_MAGGI</name>
<feature type="compositionally biased region" description="Basic and acidic residues" evidence="1">
    <location>
        <begin position="131"/>
        <end position="141"/>
    </location>
</feature>
<sequence length="154" mass="17106">MAASQEARSEHTEHIAKRDVHVSNVSQLAVQDMSSTYPIPSLKQEVHAVTLTISGSAAVGLLLGMATMFFILWQCKRRNEWKASNNVIRSQENPSYDENVVLMNNEPDRNAPRHLGNFSTLEKQVSGDTSNENRAHSKEYSDPMTEGSAYEALG</sequence>
<feature type="transmembrane region" description="Helical" evidence="2">
    <location>
        <begin position="48"/>
        <end position="73"/>
    </location>
</feature>
<keyword evidence="2" id="KW-0812">Transmembrane</keyword>